<dbReference type="SUPFAM" id="SSF50978">
    <property type="entry name" value="WD40 repeat-like"/>
    <property type="match status" value="1"/>
</dbReference>
<keyword evidence="4" id="KW-1185">Reference proteome</keyword>
<gene>
    <name evidence="3" type="ORF">OXX778_LOCUS8332</name>
</gene>
<dbReference type="OrthoDB" id="361494at2759"/>
<feature type="repeat" description="WD" evidence="1">
    <location>
        <begin position="264"/>
        <end position="306"/>
    </location>
</feature>
<organism evidence="3 4">
    <name type="scientific">Brachionus calyciflorus</name>
    <dbReference type="NCBI Taxonomy" id="104777"/>
    <lineage>
        <taxon>Eukaryota</taxon>
        <taxon>Metazoa</taxon>
        <taxon>Spiralia</taxon>
        <taxon>Gnathifera</taxon>
        <taxon>Rotifera</taxon>
        <taxon>Eurotatoria</taxon>
        <taxon>Monogononta</taxon>
        <taxon>Pseudotrocha</taxon>
        <taxon>Ploima</taxon>
        <taxon>Brachionidae</taxon>
        <taxon>Brachionus</taxon>
    </lineage>
</organism>
<comment type="caution">
    <text evidence="3">The sequence shown here is derived from an EMBL/GenBank/DDBJ whole genome shotgun (WGS) entry which is preliminary data.</text>
</comment>
<keyword evidence="1" id="KW-0853">WD repeat</keyword>
<evidence type="ECO:0000313" key="3">
    <source>
        <dbReference type="EMBL" id="CAF0838605.1"/>
    </source>
</evidence>
<dbReference type="AlphaFoldDB" id="A0A813V1Z7"/>
<dbReference type="InterPro" id="IPR036322">
    <property type="entry name" value="WD40_repeat_dom_sf"/>
</dbReference>
<evidence type="ECO:0000256" key="2">
    <source>
        <dbReference type="SAM" id="MobiDB-lite"/>
    </source>
</evidence>
<evidence type="ECO:0000256" key="1">
    <source>
        <dbReference type="PROSITE-ProRule" id="PRU00221"/>
    </source>
</evidence>
<dbReference type="PROSITE" id="PS50294">
    <property type="entry name" value="WD_REPEATS_REGION"/>
    <property type="match status" value="1"/>
</dbReference>
<dbReference type="InterPro" id="IPR015943">
    <property type="entry name" value="WD40/YVTN_repeat-like_dom_sf"/>
</dbReference>
<reference evidence="3" key="1">
    <citation type="submission" date="2021-02" db="EMBL/GenBank/DDBJ databases">
        <authorList>
            <person name="Nowell W R."/>
        </authorList>
    </citation>
    <scope>NUCLEOTIDE SEQUENCE</scope>
    <source>
        <strain evidence="3">Ploen Becks lab</strain>
    </source>
</reference>
<evidence type="ECO:0000313" key="4">
    <source>
        <dbReference type="Proteomes" id="UP000663879"/>
    </source>
</evidence>
<dbReference type="Gene3D" id="2.130.10.10">
    <property type="entry name" value="YVTN repeat-like/Quinoprotein amine dehydrogenase"/>
    <property type="match status" value="2"/>
</dbReference>
<proteinExistence type="predicted"/>
<protein>
    <submittedName>
        <fullName evidence="3">Uncharacterized protein</fullName>
    </submittedName>
</protein>
<name>A0A813V1Z7_9BILA</name>
<dbReference type="InterPro" id="IPR001680">
    <property type="entry name" value="WD40_rpt"/>
</dbReference>
<dbReference type="EMBL" id="CAJNOC010001138">
    <property type="protein sequence ID" value="CAF0838605.1"/>
    <property type="molecule type" value="Genomic_DNA"/>
</dbReference>
<dbReference type="PANTHER" id="PTHR47822:SF2">
    <property type="entry name" value="F-BOX AND WD-40 DOMAIN PROTEIN 7"/>
    <property type="match status" value="1"/>
</dbReference>
<dbReference type="Pfam" id="PF00400">
    <property type="entry name" value="WD40"/>
    <property type="match status" value="3"/>
</dbReference>
<dbReference type="PANTHER" id="PTHR47822">
    <property type="entry name" value="CARBOHYDRATE BINDING DOMAIN CONTAINING PROTEIN"/>
    <property type="match status" value="1"/>
</dbReference>
<sequence length="476" mass="53343">MPKNKRLENALNAGKLIQLGFSLNDAKPQKLNLLYSVNCLNNFVNFGKINNNDVAKTNDPEDSDFESDNSLSGSDDYEKSEILSLQFNQTQNLLATGDSNGRVQIYDVFSACPISNEDDSNIKKSKLDLYYEKCDKISSISVYNMPIITMKWHPYSNYSCNFLYYAHVNGYIGVCEKETLKKSILIQEKDEISCIDFNLDGSVLSSVGKDYTIKLYDSNLNGSENMNRIVKEYGTGIDSSSDKNSFFSSISNAFSSILSSNNQSTSHTNRIQCVKFSNTSNDLFFTGGWDRSVKAWDKRSKKGFVNSFQGPFICGSDAIDVNDHLVLTASWVKENALELWDIRKFKKICSLPIVQENKNEDDSNIDKNSLSYKLRLKDPIVNEYLYACKFFPTTNRGFSDSKKINENKEVSRSSTSVLACGSGTQSLHLLDYEQPTGRQLLSSINCQSPLYCMDAIYSLAACGGVKNFFTVIGTSD</sequence>
<feature type="region of interest" description="Disordered" evidence="2">
    <location>
        <begin position="55"/>
        <end position="76"/>
    </location>
</feature>
<dbReference type="Proteomes" id="UP000663879">
    <property type="component" value="Unassembled WGS sequence"/>
</dbReference>
<dbReference type="PROSITE" id="PS50082">
    <property type="entry name" value="WD_REPEATS_2"/>
    <property type="match status" value="1"/>
</dbReference>
<dbReference type="SMART" id="SM00320">
    <property type="entry name" value="WD40"/>
    <property type="match status" value="3"/>
</dbReference>
<accession>A0A813V1Z7</accession>